<evidence type="ECO:0000256" key="3">
    <source>
        <dbReference type="ARBA" id="ARBA00048811"/>
    </source>
</evidence>
<proteinExistence type="predicted"/>
<protein>
    <recommendedName>
        <fullName evidence="2">Hypoxanthine-guanine phosphoribosyltransferase</fullName>
    </recommendedName>
</protein>
<evidence type="ECO:0000256" key="1">
    <source>
        <dbReference type="ARBA" id="ARBA00004676"/>
    </source>
</evidence>
<dbReference type="InterPro" id="IPR000836">
    <property type="entry name" value="PRTase_dom"/>
</dbReference>
<dbReference type="GO" id="GO:0016757">
    <property type="term" value="F:glycosyltransferase activity"/>
    <property type="evidence" value="ECO:0007669"/>
    <property type="project" value="UniProtKB-KW"/>
</dbReference>
<comment type="pathway">
    <text evidence="1">Purine metabolism; GMP biosynthesis via salvage pathway; GMP from guanine: step 1/1.</text>
</comment>
<evidence type="ECO:0000313" key="7">
    <source>
        <dbReference type="Proteomes" id="UP001449582"/>
    </source>
</evidence>
<comment type="catalytic activity">
    <reaction evidence="4">
        <text>IMP + diphosphate = hypoxanthine + 5-phospho-alpha-D-ribose 1-diphosphate</text>
        <dbReference type="Rhea" id="RHEA:17973"/>
        <dbReference type="ChEBI" id="CHEBI:17368"/>
        <dbReference type="ChEBI" id="CHEBI:33019"/>
        <dbReference type="ChEBI" id="CHEBI:58017"/>
        <dbReference type="ChEBI" id="CHEBI:58053"/>
        <dbReference type="EC" id="2.4.2.8"/>
    </reaction>
    <physiologicalReaction direction="right-to-left" evidence="4">
        <dbReference type="Rhea" id="RHEA:17975"/>
    </physiologicalReaction>
</comment>
<dbReference type="PANTHER" id="PTHR43340:SF1">
    <property type="entry name" value="HYPOXANTHINE PHOSPHORIBOSYLTRANSFERASE"/>
    <property type="match status" value="1"/>
</dbReference>
<name>A0ABP9U8B2_9BACT</name>
<keyword evidence="6" id="KW-0808">Transferase</keyword>
<feature type="domain" description="Phosphoribosyltransferase" evidence="5">
    <location>
        <begin position="10"/>
        <end position="163"/>
    </location>
</feature>
<evidence type="ECO:0000256" key="2">
    <source>
        <dbReference type="ARBA" id="ARBA00022099"/>
    </source>
</evidence>
<organism evidence="6 7">
    <name type="scientific">Ureaplasma ceti</name>
    <dbReference type="NCBI Taxonomy" id="3119530"/>
    <lineage>
        <taxon>Bacteria</taxon>
        <taxon>Bacillati</taxon>
        <taxon>Mycoplasmatota</taxon>
        <taxon>Mycoplasmoidales</taxon>
        <taxon>Mycoplasmoidaceae</taxon>
        <taxon>Ureaplasma</taxon>
    </lineage>
</organism>
<keyword evidence="7" id="KW-1185">Reference proteome</keyword>
<comment type="catalytic activity">
    <reaction evidence="3">
        <text>GMP + diphosphate = guanine + 5-phospho-alpha-D-ribose 1-diphosphate</text>
        <dbReference type="Rhea" id="RHEA:25424"/>
        <dbReference type="ChEBI" id="CHEBI:16235"/>
        <dbReference type="ChEBI" id="CHEBI:33019"/>
        <dbReference type="ChEBI" id="CHEBI:58017"/>
        <dbReference type="ChEBI" id="CHEBI:58115"/>
        <dbReference type="EC" id="2.4.2.8"/>
    </reaction>
    <physiologicalReaction direction="right-to-left" evidence="3">
        <dbReference type="Rhea" id="RHEA:25426"/>
    </physiologicalReaction>
</comment>
<dbReference type="RefSeq" id="WP_353289496.1">
    <property type="nucleotide sequence ID" value="NZ_BAABQM010000001.1"/>
</dbReference>
<accession>A0ABP9U8B2</accession>
<dbReference type="Gene3D" id="3.40.50.2020">
    <property type="match status" value="1"/>
</dbReference>
<dbReference type="CDD" id="cd06223">
    <property type="entry name" value="PRTases_typeI"/>
    <property type="match status" value="1"/>
</dbReference>
<dbReference type="SUPFAM" id="SSF53271">
    <property type="entry name" value="PRTase-like"/>
    <property type="match status" value="1"/>
</dbReference>
<dbReference type="PANTHER" id="PTHR43340">
    <property type="entry name" value="HYPOXANTHINE-GUANINE PHOSPHORIBOSYLTRANSFERASE"/>
    <property type="match status" value="1"/>
</dbReference>
<keyword evidence="6" id="KW-0328">Glycosyltransferase</keyword>
<dbReference type="InterPro" id="IPR029057">
    <property type="entry name" value="PRTase-like"/>
</dbReference>
<dbReference type="Pfam" id="PF00156">
    <property type="entry name" value="Pribosyltran"/>
    <property type="match status" value="1"/>
</dbReference>
<comment type="caution">
    <text evidence="6">The sequence shown here is derived from an EMBL/GenBank/DDBJ whole genome shotgun (WGS) entry which is preliminary data.</text>
</comment>
<gene>
    <name evidence="6" type="primary">hpt_1</name>
    <name evidence="6" type="ORF">UREOM_0420</name>
</gene>
<reference evidence="6" key="1">
    <citation type="submission" date="2024-02" db="EMBL/GenBank/DDBJ databases">
        <title>Draft genome sequence of new strains in genus Ureaplasma.</title>
        <authorList>
            <person name="Nakajima Y."/>
            <person name="Segawa T."/>
        </authorList>
    </citation>
    <scope>NUCLEOTIDE SEQUENCE [LARGE SCALE GENOMIC DNA]</scope>
    <source>
        <strain evidence="6">OM1</strain>
    </source>
</reference>
<dbReference type="EMBL" id="BAABQM010000001">
    <property type="protein sequence ID" value="GAA5414331.1"/>
    <property type="molecule type" value="Genomic_DNA"/>
</dbReference>
<evidence type="ECO:0000313" key="6">
    <source>
        <dbReference type="EMBL" id="GAA5414331.1"/>
    </source>
</evidence>
<evidence type="ECO:0000256" key="4">
    <source>
        <dbReference type="ARBA" id="ARBA00049402"/>
    </source>
</evidence>
<dbReference type="Proteomes" id="UP001449582">
    <property type="component" value="Unassembled WGS sequence"/>
</dbReference>
<dbReference type="InterPro" id="IPR050408">
    <property type="entry name" value="HGPRT"/>
</dbReference>
<evidence type="ECO:0000259" key="5">
    <source>
        <dbReference type="Pfam" id="PF00156"/>
    </source>
</evidence>
<sequence>MMKQPFKQILYTNQELTQRIRELAQTINQDYKDCQNVIMVPIMDGALVFAGQLLLELDIDVMTYSTKISSYSFNTTSSKEPKILTPFTKELVQNKDIILVDDMIDTGHTLSMFIDYLKNFGARSVKVCVLFEKEVQARDKHVFVDYVGFKIPNQWVAGFGIDSKEKLRNCKDFGIVDLKQQ</sequence>